<dbReference type="PANTHER" id="PTHR30302:SF7">
    <property type="entry name" value="F420-NONREDUCING HYDROGENASE II"/>
    <property type="match status" value="1"/>
</dbReference>
<evidence type="ECO:0000313" key="1">
    <source>
        <dbReference type="EMBL" id="AMM53934.1"/>
    </source>
</evidence>
<dbReference type="InterPro" id="IPR004420">
    <property type="entry name" value="Pept_A31_hyd_mat_HycI"/>
</dbReference>
<protein>
    <submittedName>
        <fullName evidence="1">Hydrogenase maturation protease</fullName>
    </submittedName>
</protein>
<keyword evidence="1" id="KW-0645">Protease</keyword>
<dbReference type="OrthoDB" id="44145at2157"/>
<dbReference type="Proteomes" id="UP000070587">
    <property type="component" value="Chromosome"/>
</dbReference>
<dbReference type="GeneID" id="28491199"/>
<gene>
    <name evidence="1" type="ORF">TQ32_05150</name>
</gene>
<dbReference type="InterPro" id="IPR000671">
    <property type="entry name" value="Peptidase_A31"/>
</dbReference>
<dbReference type="GO" id="GO:0016485">
    <property type="term" value="P:protein processing"/>
    <property type="evidence" value="ECO:0007669"/>
    <property type="project" value="TreeGrafter"/>
</dbReference>
<dbReference type="RefSeq" id="WP_068321883.1">
    <property type="nucleotide sequence ID" value="NZ_CP010835.1"/>
</dbReference>
<dbReference type="GO" id="GO:0004175">
    <property type="term" value="F:endopeptidase activity"/>
    <property type="evidence" value="ECO:0007669"/>
    <property type="project" value="TreeGrafter"/>
</dbReference>
<name>A0A127B9F3_9EURY</name>
<dbReference type="KEGG" id="pyc:TQ32_05150"/>
<dbReference type="PATRIC" id="fig|1609559.3.peg.1073"/>
<evidence type="ECO:0000313" key="2">
    <source>
        <dbReference type="Proteomes" id="UP000070587"/>
    </source>
</evidence>
<dbReference type="NCBIfam" id="TIGR00072">
    <property type="entry name" value="hydrog_prot"/>
    <property type="match status" value="1"/>
</dbReference>
<dbReference type="AlphaFoldDB" id="A0A127B9F3"/>
<dbReference type="CDD" id="cd06067">
    <property type="entry name" value="H2MP_MemB-H2evol"/>
    <property type="match status" value="1"/>
</dbReference>
<dbReference type="GO" id="GO:0008047">
    <property type="term" value="F:enzyme activator activity"/>
    <property type="evidence" value="ECO:0007669"/>
    <property type="project" value="InterPro"/>
</dbReference>
<dbReference type="Gene3D" id="3.40.50.1450">
    <property type="entry name" value="HybD-like"/>
    <property type="match status" value="1"/>
</dbReference>
<sequence>MEDLREAIKKAERIVICGIGNELRSDDAFGVLFAERLKEKVRNENVLILNCGAVPESFLGKIIEFNPDLIIFVDAVHFNGKPGELIIADPEGTLGDAISTHGMPLKILMKFIKEHINAKAILIGCQPKSLEIFGKVSKEVGEALEKLLSLFCEVL</sequence>
<dbReference type="STRING" id="1609559.TQ32_05150"/>
<keyword evidence="1" id="KW-0378">Hydrolase</keyword>
<dbReference type="PANTHER" id="PTHR30302">
    <property type="entry name" value="HYDROGENASE 1 MATURATION PROTEASE"/>
    <property type="match status" value="1"/>
</dbReference>
<proteinExistence type="predicted"/>
<accession>A0A127B9F3</accession>
<dbReference type="EMBL" id="CP010835">
    <property type="protein sequence ID" value="AMM53934.1"/>
    <property type="molecule type" value="Genomic_DNA"/>
</dbReference>
<dbReference type="PRINTS" id="PR00446">
    <property type="entry name" value="HYDRGNUPTAKE"/>
</dbReference>
<reference evidence="1 2" key="2">
    <citation type="journal article" date="2016" name="Int. J. Syst. Evol. Microbiol.">
        <title>Pyrococcus kukulkanii sp. nov., a hyperthermophilic, piezophilic archaeon isolated from a deep-sea hydrothermal vent.</title>
        <authorList>
            <person name="Callac N."/>
            <person name="Oger P."/>
            <person name="Lesongeur F."/>
            <person name="Rattray J.E."/>
            <person name="Vannier P."/>
            <person name="Michoud G."/>
            <person name="Beauverger M."/>
            <person name="Gayet N."/>
            <person name="Rouxel O."/>
            <person name="Jebbar M."/>
            <person name="Godfroy A."/>
        </authorList>
    </citation>
    <scope>NUCLEOTIDE SEQUENCE [LARGE SCALE GENOMIC DNA]</scope>
    <source>
        <strain evidence="1 2">NCB100</strain>
    </source>
</reference>
<dbReference type="InterPro" id="IPR023430">
    <property type="entry name" value="Pept_HybD-like_dom_sf"/>
</dbReference>
<dbReference type="SUPFAM" id="SSF53163">
    <property type="entry name" value="HybD-like"/>
    <property type="match status" value="1"/>
</dbReference>
<reference evidence="2" key="1">
    <citation type="submission" date="2015-02" db="EMBL/GenBank/DDBJ databases">
        <title>Pyrococcus kukulkanii sp. nov., a novel hyperthermophilic archaeon isolated from a deep-sea hydrothermal vent at the Guaymas Basin.</title>
        <authorList>
            <person name="Oger P.M."/>
            <person name="Callac N."/>
            <person name="Jebbar M."/>
            <person name="Godfroy A."/>
        </authorList>
    </citation>
    <scope>NUCLEOTIDE SEQUENCE [LARGE SCALE GENOMIC DNA]</scope>
    <source>
        <strain evidence="2">NCB100</strain>
    </source>
</reference>
<dbReference type="Pfam" id="PF01750">
    <property type="entry name" value="HycI"/>
    <property type="match status" value="1"/>
</dbReference>
<organism evidence="1 2">
    <name type="scientific">Pyrococcus kukulkanii</name>
    <dbReference type="NCBI Taxonomy" id="1609559"/>
    <lineage>
        <taxon>Archaea</taxon>
        <taxon>Methanobacteriati</taxon>
        <taxon>Methanobacteriota</taxon>
        <taxon>Thermococci</taxon>
        <taxon>Thermococcales</taxon>
        <taxon>Thermococcaceae</taxon>
        <taxon>Pyrococcus</taxon>
    </lineage>
</organism>